<protein>
    <submittedName>
        <fullName evidence="5">Unannotated protein</fullName>
    </submittedName>
</protein>
<keyword evidence="2" id="KW-0808">Transferase</keyword>
<evidence type="ECO:0000259" key="4">
    <source>
        <dbReference type="SMART" id="SM00828"/>
    </source>
</evidence>
<name>A0A6J7G4L3_9ZZZZ</name>
<evidence type="ECO:0000256" key="1">
    <source>
        <dbReference type="ARBA" id="ARBA00022603"/>
    </source>
</evidence>
<dbReference type="AlphaFoldDB" id="A0A6J7G4L3"/>
<dbReference type="PANTHER" id="PTHR44068:SF11">
    <property type="entry name" value="GERANYL DIPHOSPHATE 2-C-METHYLTRANSFERASE"/>
    <property type="match status" value="1"/>
</dbReference>
<reference evidence="5" key="1">
    <citation type="submission" date="2020-05" db="EMBL/GenBank/DDBJ databases">
        <authorList>
            <person name="Chiriac C."/>
            <person name="Salcher M."/>
            <person name="Ghai R."/>
            <person name="Kavagutti S V."/>
        </authorList>
    </citation>
    <scope>NUCLEOTIDE SEQUENCE</scope>
</reference>
<accession>A0A6J7G4L3</accession>
<dbReference type="InterPro" id="IPR013216">
    <property type="entry name" value="Methyltransf_11"/>
</dbReference>
<evidence type="ECO:0000313" key="6">
    <source>
        <dbReference type="EMBL" id="CAB5042558.1"/>
    </source>
</evidence>
<evidence type="ECO:0000256" key="2">
    <source>
        <dbReference type="ARBA" id="ARBA00022679"/>
    </source>
</evidence>
<sequence>MSDLEYIHGYGAIEEQRLRDQARILAPVVIEQLSFTEGAHVLEVGCGVGAELSLLLEHFPTLSLTGVEIDYRHLHAAQEHLNDRVTLIQGDAKKLPFPDNTFDSVLTIWVLEHVADPEQVMREALRVLRPGGQLICTEVDNDTMHFTGDFPAIQRWWQVFSAQQTQAGGDPYVGRRLVDLAQSIGACNIEATEIRPVSSIDAPTRRVEFLEYLEELFISGAKHLEQSGHTTPTMIQELRNEFTRARNDPTVQCEYRGVRLICSP</sequence>
<dbReference type="InterPro" id="IPR050447">
    <property type="entry name" value="Erg6_SMT_methyltransf"/>
</dbReference>
<dbReference type="InterPro" id="IPR020803">
    <property type="entry name" value="MeTfrase_dom"/>
</dbReference>
<feature type="domain" description="Polyketide synthase-like methyltransferase" evidence="4">
    <location>
        <begin position="5"/>
        <end position="248"/>
    </location>
</feature>
<dbReference type="InterPro" id="IPR029063">
    <property type="entry name" value="SAM-dependent_MTases_sf"/>
</dbReference>
<organism evidence="5">
    <name type="scientific">freshwater metagenome</name>
    <dbReference type="NCBI Taxonomy" id="449393"/>
    <lineage>
        <taxon>unclassified sequences</taxon>
        <taxon>metagenomes</taxon>
        <taxon>ecological metagenomes</taxon>
    </lineage>
</organism>
<evidence type="ECO:0000256" key="3">
    <source>
        <dbReference type="ARBA" id="ARBA00022691"/>
    </source>
</evidence>
<dbReference type="EMBL" id="CAFBPZ010000146">
    <property type="protein sequence ID" value="CAB5042558.1"/>
    <property type="molecule type" value="Genomic_DNA"/>
</dbReference>
<proteinExistence type="predicted"/>
<dbReference type="PANTHER" id="PTHR44068">
    <property type="entry name" value="ZGC:194242"/>
    <property type="match status" value="1"/>
</dbReference>
<dbReference type="CDD" id="cd02440">
    <property type="entry name" value="AdoMet_MTases"/>
    <property type="match status" value="1"/>
</dbReference>
<dbReference type="SMART" id="SM00828">
    <property type="entry name" value="PKS_MT"/>
    <property type="match status" value="1"/>
</dbReference>
<evidence type="ECO:0000313" key="5">
    <source>
        <dbReference type="EMBL" id="CAB4902971.1"/>
    </source>
</evidence>
<dbReference type="Gene3D" id="3.40.50.150">
    <property type="entry name" value="Vaccinia Virus protein VP39"/>
    <property type="match status" value="1"/>
</dbReference>
<keyword evidence="3" id="KW-0949">S-adenosyl-L-methionine</keyword>
<keyword evidence="1" id="KW-0489">Methyltransferase</keyword>
<dbReference type="GO" id="GO:0032259">
    <property type="term" value="P:methylation"/>
    <property type="evidence" value="ECO:0007669"/>
    <property type="project" value="UniProtKB-KW"/>
</dbReference>
<dbReference type="Pfam" id="PF08241">
    <property type="entry name" value="Methyltransf_11"/>
    <property type="match status" value="1"/>
</dbReference>
<dbReference type="EMBL" id="CAFBMC010000057">
    <property type="protein sequence ID" value="CAB4902971.1"/>
    <property type="molecule type" value="Genomic_DNA"/>
</dbReference>
<dbReference type="GO" id="GO:0008757">
    <property type="term" value="F:S-adenosylmethionine-dependent methyltransferase activity"/>
    <property type="evidence" value="ECO:0007669"/>
    <property type="project" value="InterPro"/>
</dbReference>
<gene>
    <name evidence="5" type="ORF">UFOPK3495_01070</name>
    <name evidence="6" type="ORF">UFOPK4237_01562</name>
</gene>
<dbReference type="SUPFAM" id="SSF53335">
    <property type="entry name" value="S-adenosyl-L-methionine-dependent methyltransferases"/>
    <property type="match status" value="1"/>
</dbReference>